<evidence type="ECO:0000256" key="4">
    <source>
        <dbReference type="ARBA" id="ARBA00022729"/>
    </source>
</evidence>
<dbReference type="Pfam" id="PF00034">
    <property type="entry name" value="Cytochrom_C"/>
    <property type="match status" value="1"/>
</dbReference>
<feature type="domain" description="Cytochrome c" evidence="8">
    <location>
        <begin position="499"/>
        <end position="594"/>
    </location>
</feature>
<dbReference type="InterPro" id="IPR004852">
    <property type="entry name" value="Di-haem_cyt_c_peroxidsae"/>
</dbReference>
<evidence type="ECO:0000313" key="10">
    <source>
        <dbReference type="Proteomes" id="UP000010798"/>
    </source>
</evidence>
<keyword evidence="9" id="KW-0575">Peroxidase</keyword>
<keyword evidence="3 7" id="KW-0479">Metal-binding</keyword>
<dbReference type="PROSITE" id="PS51257">
    <property type="entry name" value="PROKAR_LIPOPROTEIN"/>
    <property type="match status" value="1"/>
</dbReference>
<dbReference type="GO" id="GO:0030313">
    <property type="term" value="C:cell envelope"/>
    <property type="evidence" value="ECO:0007669"/>
    <property type="project" value="UniProtKB-SubCell"/>
</dbReference>
<dbReference type="InterPro" id="IPR015943">
    <property type="entry name" value="WD40/YVTN_repeat-like_dom_sf"/>
</dbReference>
<sequence length="594" mass="63201">MSLKRNAFLHGATLLLLGGACQPGATGAEPPLVATLPTRVRQPVALAFGDQGTRLFVANRRSGSLSVVDASTMAVVAEFDVGRGLADVAPLPDHHHLLVVDQAADTLLLLKDRDGSIRVVDRIEVGPDPVSLSVSIDGMTCVVASRWSRRLTVVEISKGSEHPTLTLVRTLELPFSPRRMIRLGEGSRLVVADAFGGKLAVVDLERGAIESVRSLPAHNIGGLALSPDGRSLLVAHQVLNPLSMSRFEDVHWGSMLSNPLRVLRVDRLLASGTDSELLRGSRLLRLGDVGNAAGDPAAVAFDRLGNYVVALAGVGEVAIGAGTGEPLHRLAVGRRPTAIALDPQRTKAYVADTADDVIAVVSLGAAERIGTIRLGPRPEPSRADRGESLFFDARLSHDGWMSCQSCHTDGHTTGSKIDTLGDGSFGAPKQIPSLLGVGSTPPWTWLGGVDRLEVQVRKSIETTMQGRRPSDEQVEDLAAYLRTLASPPATLALVSPVDPAVERGRALFVARECAACHAPPHYTTTECYDVGLIDEVGNHMFNPPSLRGIGVRAPLLHDGRAKTLSDVFATHHHPHDAQFSLQEVADLVAFLKTL</sequence>
<gene>
    <name evidence="9" type="ordered locus">Sinac_0730</name>
</gene>
<dbReference type="InterPro" id="IPR011045">
    <property type="entry name" value="N2O_reductase_N"/>
</dbReference>
<evidence type="ECO:0000256" key="2">
    <source>
        <dbReference type="ARBA" id="ARBA00022617"/>
    </source>
</evidence>
<dbReference type="Proteomes" id="UP000010798">
    <property type="component" value="Chromosome"/>
</dbReference>
<dbReference type="InterPro" id="IPR051395">
    <property type="entry name" value="Cytochrome_c_Peroxidase/MauG"/>
</dbReference>
<dbReference type="Gene3D" id="1.10.760.10">
    <property type="entry name" value="Cytochrome c-like domain"/>
    <property type="match status" value="2"/>
</dbReference>
<dbReference type="KEGG" id="saci:Sinac_0730"/>
<proteinExistence type="predicted"/>
<keyword evidence="4" id="KW-0732">Signal</keyword>
<dbReference type="GO" id="GO:0020037">
    <property type="term" value="F:heme binding"/>
    <property type="evidence" value="ECO:0007669"/>
    <property type="project" value="InterPro"/>
</dbReference>
<evidence type="ECO:0000256" key="7">
    <source>
        <dbReference type="PROSITE-ProRule" id="PRU00433"/>
    </source>
</evidence>
<dbReference type="OrthoDB" id="9772811at2"/>
<dbReference type="InterPro" id="IPR009056">
    <property type="entry name" value="Cyt_c-like_dom"/>
</dbReference>
<dbReference type="Gene3D" id="2.130.10.10">
    <property type="entry name" value="YVTN repeat-like/Quinoprotein amine dehydrogenase"/>
    <property type="match status" value="2"/>
</dbReference>
<dbReference type="InterPro" id="IPR036909">
    <property type="entry name" value="Cyt_c-like_dom_sf"/>
</dbReference>
<dbReference type="EMBL" id="CP003364">
    <property type="protein sequence ID" value="AGA25140.1"/>
    <property type="molecule type" value="Genomic_DNA"/>
</dbReference>
<keyword evidence="5" id="KW-0560">Oxidoreductase</keyword>
<dbReference type="eggNOG" id="COG3391">
    <property type="taxonomic scope" value="Bacteria"/>
</dbReference>
<keyword evidence="2 7" id="KW-0349">Heme</keyword>
<feature type="domain" description="Cytochrome c" evidence="8">
    <location>
        <begin position="381"/>
        <end position="485"/>
    </location>
</feature>
<dbReference type="PANTHER" id="PTHR30600">
    <property type="entry name" value="CYTOCHROME C PEROXIDASE-RELATED"/>
    <property type="match status" value="1"/>
</dbReference>
<dbReference type="eggNOG" id="COG1858">
    <property type="taxonomic scope" value="Bacteria"/>
</dbReference>
<organism evidence="9 10">
    <name type="scientific">Singulisphaera acidiphila (strain ATCC BAA-1392 / DSM 18658 / VKM B-2454 / MOB10)</name>
    <dbReference type="NCBI Taxonomy" id="886293"/>
    <lineage>
        <taxon>Bacteria</taxon>
        <taxon>Pseudomonadati</taxon>
        <taxon>Planctomycetota</taxon>
        <taxon>Planctomycetia</taxon>
        <taxon>Isosphaerales</taxon>
        <taxon>Isosphaeraceae</taxon>
        <taxon>Singulisphaera</taxon>
    </lineage>
</organism>
<protein>
    <submittedName>
        <fullName evidence="9">Cytochrome c peroxidase</fullName>
    </submittedName>
</protein>
<dbReference type="SUPFAM" id="SSF46626">
    <property type="entry name" value="Cytochrome c"/>
    <property type="match status" value="2"/>
</dbReference>
<dbReference type="SUPFAM" id="SSF50974">
    <property type="entry name" value="Nitrous oxide reductase, N-terminal domain"/>
    <property type="match status" value="1"/>
</dbReference>
<evidence type="ECO:0000259" key="8">
    <source>
        <dbReference type="PROSITE" id="PS51007"/>
    </source>
</evidence>
<dbReference type="GO" id="GO:0046872">
    <property type="term" value="F:metal ion binding"/>
    <property type="evidence" value="ECO:0007669"/>
    <property type="project" value="UniProtKB-KW"/>
</dbReference>
<evidence type="ECO:0000313" key="9">
    <source>
        <dbReference type="EMBL" id="AGA25140.1"/>
    </source>
</evidence>
<evidence type="ECO:0000256" key="5">
    <source>
        <dbReference type="ARBA" id="ARBA00023002"/>
    </source>
</evidence>
<reference evidence="9 10" key="1">
    <citation type="submission" date="2012-02" db="EMBL/GenBank/DDBJ databases">
        <title>Complete sequence of chromosome of Singulisphaera acidiphila DSM 18658.</title>
        <authorList>
            <consortium name="US DOE Joint Genome Institute (JGI-PGF)"/>
            <person name="Lucas S."/>
            <person name="Copeland A."/>
            <person name="Lapidus A."/>
            <person name="Glavina del Rio T."/>
            <person name="Dalin E."/>
            <person name="Tice H."/>
            <person name="Bruce D."/>
            <person name="Goodwin L."/>
            <person name="Pitluck S."/>
            <person name="Peters L."/>
            <person name="Ovchinnikova G."/>
            <person name="Chertkov O."/>
            <person name="Kyrpides N."/>
            <person name="Mavromatis K."/>
            <person name="Ivanova N."/>
            <person name="Brettin T."/>
            <person name="Detter J.C."/>
            <person name="Han C."/>
            <person name="Larimer F."/>
            <person name="Land M."/>
            <person name="Hauser L."/>
            <person name="Markowitz V."/>
            <person name="Cheng J.-F."/>
            <person name="Hugenholtz P."/>
            <person name="Woyke T."/>
            <person name="Wu D."/>
            <person name="Tindall B."/>
            <person name="Pomrenke H."/>
            <person name="Brambilla E."/>
            <person name="Klenk H.-P."/>
            <person name="Eisen J.A."/>
        </authorList>
    </citation>
    <scope>NUCLEOTIDE SEQUENCE [LARGE SCALE GENOMIC DNA]</scope>
    <source>
        <strain evidence="10">ATCC BAA-1392 / DSM 18658 / VKM B-2454 / MOB10</strain>
    </source>
</reference>
<dbReference type="PANTHER" id="PTHR30600:SF10">
    <property type="entry name" value="BLL6722 PROTEIN"/>
    <property type="match status" value="1"/>
</dbReference>
<keyword evidence="10" id="KW-1185">Reference proteome</keyword>
<keyword evidence="6 7" id="KW-0408">Iron</keyword>
<dbReference type="Pfam" id="PF03150">
    <property type="entry name" value="CCP_MauG"/>
    <property type="match status" value="1"/>
</dbReference>
<dbReference type="STRING" id="886293.Sinac_0730"/>
<dbReference type="GO" id="GO:0004130">
    <property type="term" value="F:cytochrome-c peroxidase activity"/>
    <property type="evidence" value="ECO:0007669"/>
    <property type="project" value="TreeGrafter"/>
</dbReference>
<evidence type="ECO:0000256" key="1">
    <source>
        <dbReference type="ARBA" id="ARBA00004196"/>
    </source>
</evidence>
<accession>L0D8E3</accession>
<dbReference type="PROSITE" id="PS51007">
    <property type="entry name" value="CYTC"/>
    <property type="match status" value="2"/>
</dbReference>
<dbReference type="GO" id="GO:0009055">
    <property type="term" value="F:electron transfer activity"/>
    <property type="evidence" value="ECO:0007669"/>
    <property type="project" value="InterPro"/>
</dbReference>
<evidence type="ECO:0000256" key="3">
    <source>
        <dbReference type="ARBA" id="ARBA00022723"/>
    </source>
</evidence>
<evidence type="ECO:0000256" key="6">
    <source>
        <dbReference type="ARBA" id="ARBA00023004"/>
    </source>
</evidence>
<dbReference type="AlphaFoldDB" id="L0D8E3"/>
<name>L0D8E3_SINAD</name>
<dbReference type="HOGENOM" id="CLU_019300_0_0_0"/>
<dbReference type="RefSeq" id="WP_015244320.1">
    <property type="nucleotide sequence ID" value="NC_019892.1"/>
</dbReference>
<comment type="subcellular location">
    <subcellularLocation>
        <location evidence="1">Cell envelope</location>
    </subcellularLocation>
</comment>